<dbReference type="InterPro" id="IPR051616">
    <property type="entry name" value="Cul2-RING_E3_ligase_SR"/>
</dbReference>
<dbReference type="Proteomes" id="UP000823388">
    <property type="component" value="Chromosome 3N"/>
</dbReference>
<gene>
    <name evidence="5" type="ORF">PVAP13_3NG293241</name>
</gene>
<dbReference type="InterPro" id="IPR011990">
    <property type="entry name" value="TPR-like_helical_dom_sf"/>
</dbReference>
<dbReference type="PANTHER" id="PTHR46224:SF57">
    <property type="entry name" value="ANKYRIN-LIKE PROTEIN"/>
    <property type="match status" value="1"/>
</dbReference>
<dbReference type="SUPFAM" id="SSF48403">
    <property type="entry name" value="Ankyrin repeat"/>
    <property type="match status" value="1"/>
</dbReference>
<dbReference type="Gene3D" id="1.25.40.10">
    <property type="entry name" value="Tetratricopeptide repeat domain"/>
    <property type="match status" value="1"/>
</dbReference>
<keyword evidence="6" id="KW-1185">Reference proteome</keyword>
<keyword evidence="3" id="KW-0040">ANK repeat</keyword>
<feature type="repeat" description="TPR" evidence="4">
    <location>
        <begin position="359"/>
        <end position="392"/>
    </location>
</feature>
<dbReference type="PROSITE" id="PS50297">
    <property type="entry name" value="ANK_REP_REGION"/>
    <property type="match status" value="5"/>
</dbReference>
<sequence>MAPNPSAVAIRAASAGNLRLLKKVASEMDLREAKDPNGSTLLYLAAAKGHLEVCRFLVEESGLDVNCPNADGMTPVFRAAAAGEVGVLRYLLDHGGDPAMPDAIRFAPLHIAAENGHYEAAALLLSRGVDADPLNTRLGTPLHVAAAKGHDQILKLLLEHGADPNRIFMSVLSPLLLACEARSFKCVELLVAASADVNFMNPYGSSPLIDATKNGLTDIVKLLLEAGADPNTFDDFGENPIMHAARDERRDLVEILFPHSKPIAYVPSWSVDGLISTIKHLPSMAKGADSGADAKMRGNEAFAKGDYAGATYLYGIAMFVFPRDATLFANRSLCWLRLGDGKNALSDAQQCRMIRPHWSKAWYREGAALKLLKNYKGAADAFAEALKLDPASDEIKAALRGHRGYEARRRKPLSTSASLPISRIKDRIYLTTDICSDSVLLRRLVWSYP</sequence>
<feature type="repeat" description="ANK" evidence="3">
    <location>
        <begin position="104"/>
        <end position="136"/>
    </location>
</feature>
<accession>A0A8T0UBC8</accession>
<feature type="repeat" description="ANK" evidence="3">
    <location>
        <begin position="37"/>
        <end position="59"/>
    </location>
</feature>
<dbReference type="SMART" id="SM00248">
    <property type="entry name" value="ANK"/>
    <property type="match status" value="7"/>
</dbReference>
<reference evidence="5" key="1">
    <citation type="submission" date="2020-05" db="EMBL/GenBank/DDBJ databases">
        <title>WGS assembly of Panicum virgatum.</title>
        <authorList>
            <person name="Lovell J.T."/>
            <person name="Jenkins J."/>
            <person name="Shu S."/>
            <person name="Juenger T.E."/>
            <person name="Schmutz J."/>
        </authorList>
    </citation>
    <scope>NUCLEOTIDE SEQUENCE</scope>
    <source>
        <strain evidence="5">AP13</strain>
    </source>
</reference>
<keyword evidence="2 4" id="KW-0802">TPR repeat</keyword>
<evidence type="ECO:0000256" key="4">
    <source>
        <dbReference type="PROSITE-ProRule" id="PRU00339"/>
    </source>
</evidence>
<evidence type="ECO:0000256" key="2">
    <source>
        <dbReference type="ARBA" id="ARBA00022803"/>
    </source>
</evidence>
<organism evidence="5 6">
    <name type="scientific">Panicum virgatum</name>
    <name type="common">Blackwell switchgrass</name>
    <dbReference type="NCBI Taxonomy" id="38727"/>
    <lineage>
        <taxon>Eukaryota</taxon>
        <taxon>Viridiplantae</taxon>
        <taxon>Streptophyta</taxon>
        <taxon>Embryophyta</taxon>
        <taxon>Tracheophyta</taxon>
        <taxon>Spermatophyta</taxon>
        <taxon>Magnoliopsida</taxon>
        <taxon>Liliopsida</taxon>
        <taxon>Poales</taxon>
        <taxon>Poaceae</taxon>
        <taxon>PACMAD clade</taxon>
        <taxon>Panicoideae</taxon>
        <taxon>Panicodae</taxon>
        <taxon>Paniceae</taxon>
        <taxon>Panicinae</taxon>
        <taxon>Panicum</taxon>
        <taxon>Panicum sect. Hiantes</taxon>
    </lineage>
</organism>
<evidence type="ECO:0000313" key="5">
    <source>
        <dbReference type="EMBL" id="KAG2621972.1"/>
    </source>
</evidence>
<name>A0A8T0UBC8_PANVG</name>
<dbReference type="PROSITE" id="PS50088">
    <property type="entry name" value="ANK_REPEAT"/>
    <property type="match status" value="5"/>
</dbReference>
<dbReference type="Gene3D" id="1.25.40.20">
    <property type="entry name" value="Ankyrin repeat-containing domain"/>
    <property type="match status" value="1"/>
</dbReference>
<dbReference type="SMART" id="SM00028">
    <property type="entry name" value="TPR"/>
    <property type="match status" value="3"/>
</dbReference>
<dbReference type="SUPFAM" id="SSF48452">
    <property type="entry name" value="TPR-like"/>
    <property type="match status" value="1"/>
</dbReference>
<dbReference type="Pfam" id="PF07719">
    <property type="entry name" value="TPR_2"/>
    <property type="match status" value="1"/>
</dbReference>
<dbReference type="PANTHER" id="PTHR46224">
    <property type="entry name" value="ANKYRIN REPEAT FAMILY PROTEIN"/>
    <property type="match status" value="1"/>
</dbReference>
<protein>
    <submittedName>
        <fullName evidence="5">Uncharacterized protein</fullName>
    </submittedName>
</protein>
<dbReference type="AlphaFoldDB" id="A0A8T0UBC8"/>
<feature type="repeat" description="ANK" evidence="3">
    <location>
        <begin position="71"/>
        <end position="103"/>
    </location>
</feature>
<comment type="caution">
    <text evidence="5">The sequence shown here is derived from an EMBL/GenBank/DDBJ whole genome shotgun (WGS) entry which is preliminary data.</text>
</comment>
<dbReference type="InterPro" id="IPR036770">
    <property type="entry name" value="Ankyrin_rpt-contain_sf"/>
</dbReference>
<dbReference type="InterPro" id="IPR019734">
    <property type="entry name" value="TPR_rpt"/>
</dbReference>
<dbReference type="PROSITE" id="PS50005">
    <property type="entry name" value="TPR"/>
    <property type="match status" value="1"/>
</dbReference>
<keyword evidence="1" id="KW-0677">Repeat</keyword>
<feature type="repeat" description="ANK" evidence="3">
    <location>
        <begin position="137"/>
        <end position="165"/>
    </location>
</feature>
<evidence type="ECO:0000256" key="3">
    <source>
        <dbReference type="PROSITE-ProRule" id="PRU00023"/>
    </source>
</evidence>
<evidence type="ECO:0000313" key="6">
    <source>
        <dbReference type="Proteomes" id="UP000823388"/>
    </source>
</evidence>
<feature type="repeat" description="ANK" evidence="3">
    <location>
        <begin position="203"/>
        <end position="235"/>
    </location>
</feature>
<evidence type="ECO:0000256" key="1">
    <source>
        <dbReference type="ARBA" id="ARBA00022737"/>
    </source>
</evidence>
<dbReference type="InterPro" id="IPR013105">
    <property type="entry name" value="TPR_2"/>
</dbReference>
<dbReference type="EMBL" id="CM029042">
    <property type="protein sequence ID" value="KAG2621972.1"/>
    <property type="molecule type" value="Genomic_DNA"/>
</dbReference>
<dbReference type="Pfam" id="PF12796">
    <property type="entry name" value="Ank_2"/>
    <property type="match status" value="3"/>
</dbReference>
<dbReference type="PRINTS" id="PR01415">
    <property type="entry name" value="ANKYRIN"/>
</dbReference>
<dbReference type="InterPro" id="IPR002110">
    <property type="entry name" value="Ankyrin_rpt"/>
</dbReference>
<proteinExistence type="predicted"/>